<feature type="chain" id="PRO_5029657434" evidence="1">
    <location>
        <begin position="26"/>
        <end position="189"/>
    </location>
</feature>
<dbReference type="Proteomes" id="UP000594260">
    <property type="component" value="Unplaced"/>
</dbReference>
<reference evidence="2" key="1">
    <citation type="submission" date="2021-01" db="UniProtKB">
        <authorList>
            <consortium name="EnsemblMetazoa"/>
        </authorList>
    </citation>
    <scope>IDENTIFICATION</scope>
</reference>
<sequence>MESLLLKIEVLSLLMLAGRFKFAELEQFCFPENMHRSNCESGPDGPAYVWVPQGELIPCSPVCQLKYRFTSEKYLSARRIYEVCKYHPEKRIFYHAIANRDRCACRDWAAYERKEDRWINHYNVTWFCNPQWDIKRTEFVGVYMVDCDRQDHMAGICEQECTNETKWPPKLDNILEHTFIRPKCQPTLT</sequence>
<dbReference type="EnsemblMetazoa" id="XM_022797612">
    <property type="protein sequence ID" value="XP_022653347"/>
    <property type="gene ID" value="LOC111247067"/>
</dbReference>
<keyword evidence="1" id="KW-0732">Signal</keyword>
<feature type="signal peptide" evidence="1">
    <location>
        <begin position="1"/>
        <end position="25"/>
    </location>
</feature>
<dbReference type="GeneID" id="111247067"/>
<accession>A0A7M7JK14</accession>
<dbReference type="OrthoDB" id="6484394at2759"/>
<dbReference type="AlphaFoldDB" id="A0A7M7JK14"/>
<evidence type="ECO:0000313" key="3">
    <source>
        <dbReference type="Proteomes" id="UP000594260"/>
    </source>
</evidence>
<dbReference type="RefSeq" id="XP_022653347.1">
    <property type="nucleotide sequence ID" value="XM_022797612.1"/>
</dbReference>
<organism evidence="2 3">
    <name type="scientific">Varroa destructor</name>
    <name type="common">Honeybee mite</name>
    <dbReference type="NCBI Taxonomy" id="109461"/>
    <lineage>
        <taxon>Eukaryota</taxon>
        <taxon>Metazoa</taxon>
        <taxon>Ecdysozoa</taxon>
        <taxon>Arthropoda</taxon>
        <taxon>Chelicerata</taxon>
        <taxon>Arachnida</taxon>
        <taxon>Acari</taxon>
        <taxon>Parasitiformes</taxon>
        <taxon>Mesostigmata</taxon>
        <taxon>Gamasina</taxon>
        <taxon>Dermanyssoidea</taxon>
        <taxon>Varroidae</taxon>
        <taxon>Varroa</taxon>
    </lineage>
</organism>
<dbReference type="InParanoid" id="A0A7M7JK14"/>
<name>A0A7M7JK14_VARDE</name>
<proteinExistence type="predicted"/>
<dbReference type="KEGG" id="vde:111247067"/>
<evidence type="ECO:0000313" key="2">
    <source>
        <dbReference type="EnsemblMetazoa" id="XP_022653347"/>
    </source>
</evidence>
<protein>
    <submittedName>
        <fullName evidence="2">Uncharacterized protein</fullName>
    </submittedName>
</protein>
<evidence type="ECO:0000256" key="1">
    <source>
        <dbReference type="SAM" id="SignalP"/>
    </source>
</evidence>
<keyword evidence="3" id="KW-1185">Reference proteome</keyword>